<reference evidence="8" key="1">
    <citation type="submission" date="2019-11" db="EMBL/GenBank/DDBJ databases">
        <authorList>
            <person name="Liu Y."/>
            <person name="Hou J."/>
            <person name="Li T.-Q."/>
            <person name="Guan C.-H."/>
            <person name="Wu X."/>
            <person name="Wu H.-Z."/>
            <person name="Ling F."/>
            <person name="Zhang R."/>
            <person name="Shi X.-G."/>
            <person name="Ren J.-P."/>
            <person name="Chen E.-F."/>
            <person name="Sun J.-M."/>
        </authorList>
    </citation>
    <scope>NUCLEOTIDE SEQUENCE</scope>
    <source>
        <strain evidence="8">Adult_tree_wgs_1</strain>
        <tissue evidence="8">Leaves</tissue>
    </source>
</reference>
<name>A0A834GXW5_RHOSS</name>
<proteinExistence type="inferred from homology"/>
<evidence type="ECO:0000313" key="9">
    <source>
        <dbReference type="Proteomes" id="UP000626092"/>
    </source>
</evidence>
<dbReference type="CDD" id="cd06464">
    <property type="entry name" value="ACD_sHsps-like"/>
    <property type="match status" value="1"/>
</dbReference>
<evidence type="ECO:0000256" key="1">
    <source>
        <dbReference type="ARBA" id="ARBA00004496"/>
    </source>
</evidence>
<feature type="compositionally biased region" description="Gly residues" evidence="6">
    <location>
        <begin position="164"/>
        <end position="178"/>
    </location>
</feature>
<dbReference type="Gene3D" id="2.60.40.790">
    <property type="match status" value="1"/>
</dbReference>
<gene>
    <name evidence="8" type="ORF">RHSIM_Rhsim05G0018300</name>
</gene>
<dbReference type="Proteomes" id="UP000626092">
    <property type="component" value="Unassembled WGS sequence"/>
</dbReference>
<dbReference type="GO" id="GO:0005737">
    <property type="term" value="C:cytoplasm"/>
    <property type="evidence" value="ECO:0007669"/>
    <property type="project" value="UniProtKB-SubCell"/>
</dbReference>
<organism evidence="8 9">
    <name type="scientific">Rhododendron simsii</name>
    <name type="common">Sims's rhododendron</name>
    <dbReference type="NCBI Taxonomy" id="118357"/>
    <lineage>
        <taxon>Eukaryota</taxon>
        <taxon>Viridiplantae</taxon>
        <taxon>Streptophyta</taxon>
        <taxon>Embryophyta</taxon>
        <taxon>Tracheophyta</taxon>
        <taxon>Spermatophyta</taxon>
        <taxon>Magnoliopsida</taxon>
        <taxon>eudicotyledons</taxon>
        <taxon>Gunneridae</taxon>
        <taxon>Pentapetalae</taxon>
        <taxon>asterids</taxon>
        <taxon>Ericales</taxon>
        <taxon>Ericaceae</taxon>
        <taxon>Ericoideae</taxon>
        <taxon>Rhodoreae</taxon>
        <taxon>Rhododendron</taxon>
    </lineage>
</organism>
<evidence type="ECO:0000256" key="5">
    <source>
        <dbReference type="RuleBase" id="RU003616"/>
    </source>
</evidence>
<sequence length="241" mass="26542">MELALRDMGLDASMMAAIHDMLDFSDDTPTSDRSRHGLSRAFVRDNKAIKNTAADILEYPNSYVFIVDMPGVRPDEIKVQVEDENVLVVSGERRREKEREHKEGVKYVRMERRQGKFLKKFELAEDVDLESIQANYQDGVLTITMEKKQKPEQKRPRTIEVKVGGSGQSQVGGGGGGQDAAFGDAKDRAFGEVKEQQQQQGVDQSSGAQGGGTGEVKEQQQQQQQGVDQSSEAHGGGTGEI</sequence>
<keyword evidence="9" id="KW-1185">Reference proteome</keyword>
<feature type="compositionally biased region" description="Low complexity" evidence="6">
    <location>
        <begin position="219"/>
        <end position="229"/>
    </location>
</feature>
<dbReference type="GO" id="GO:0006950">
    <property type="term" value="P:response to stress"/>
    <property type="evidence" value="ECO:0007669"/>
    <property type="project" value="UniProtKB-ARBA"/>
</dbReference>
<evidence type="ECO:0000313" key="8">
    <source>
        <dbReference type="EMBL" id="KAF7142575.1"/>
    </source>
</evidence>
<feature type="region of interest" description="Disordered" evidence="6">
    <location>
        <begin position="147"/>
        <end position="241"/>
    </location>
</feature>
<dbReference type="InterPro" id="IPR002068">
    <property type="entry name" value="A-crystallin/Hsp20_dom"/>
</dbReference>
<dbReference type="FunFam" id="2.60.40.790:FF:000010">
    <property type="entry name" value="17.3 kDa class II heat shock protein-like"/>
    <property type="match status" value="1"/>
</dbReference>
<protein>
    <recommendedName>
        <fullName evidence="7">SHSP domain-containing protein</fullName>
    </recommendedName>
</protein>
<dbReference type="InterPro" id="IPR008978">
    <property type="entry name" value="HSP20-like_chaperone"/>
</dbReference>
<dbReference type="OrthoDB" id="1431247at2759"/>
<feature type="compositionally biased region" description="Basic and acidic residues" evidence="6">
    <location>
        <begin position="184"/>
        <end position="195"/>
    </location>
</feature>
<evidence type="ECO:0000256" key="4">
    <source>
        <dbReference type="PROSITE-ProRule" id="PRU00285"/>
    </source>
</evidence>
<comment type="caution">
    <text evidence="8">The sequence shown here is derived from an EMBL/GenBank/DDBJ whole genome shotgun (WGS) entry which is preliminary data.</text>
</comment>
<comment type="subcellular location">
    <subcellularLocation>
        <location evidence="1">Cytoplasm</location>
    </subcellularLocation>
</comment>
<feature type="domain" description="SHSP" evidence="7">
    <location>
        <begin position="45"/>
        <end position="162"/>
    </location>
</feature>
<comment type="similarity">
    <text evidence="4 5">Belongs to the small heat shock protein (HSP20) family.</text>
</comment>
<dbReference type="EMBL" id="WJXA01000005">
    <property type="protein sequence ID" value="KAF7142575.1"/>
    <property type="molecule type" value="Genomic_DNA"/>
</dbReference>
<dbReference type="PANTHER" id="PTHR11527">
    <property type="entry name" value="HEAT-SHOCK PROTEIN 20 FAMILY MEMBER"/>
    <property type="match status" value="1"/>
</dbReference>
<evidence type="ECO:0000256" key="6">
    <source>
        <dbReference type="SAM" id="MobiDB-lite"/>
    </source>
</evidence>
<dbReference type="SUPFAM" id="SSF49764">
    <property type="entry name" value="HSP20-like chaperones"/>
    <property type="match status" value="1"/>
</dbReference>
<dbReference type="Pfam" id="PF00011">
    <property type="entry name" value="HSP20"/>
    <property type="match status" value="1"/>
</dbReference>
<evidence type="ECO:0000256" key="2">
    <source>
        <dbReference type="ARBA" id="ARBA00022490"/>
    </source>
</evidence>
<accession>A0A834GXW5</accession>
<feature type="compositionally biased region" description="Low complexity" evidence="6">
    <location>
        <begin position="196"/>
        <end position="207"/>
    </location>
</feature>
<keyword evidence="3" id="KW-0346">Stress response</keyword>
<evidence type="ECO:0000259" key="7">
    <source>
        <dbReference type="PROSITE" id="PS01031"/>
    </source>
</evidence>
<dbReference type="PROSITE" id="PS01031">
    <property type="entry name" value="SHSP"/>
    <property type="match status" value="1"/>
</dbReference>
<feature type="compositionally biased region" description="Basic and acidic residues" evidence="6">
    <location>
        <begin position="147"/>
        <end position="160"/>
    </location>
</feature>
<keyword evidence="2" id="KW-0963">Cytoplasm</keyword>
<dbReference type="InterPro" id="IPR031107">
    <property type="entry name" value="Small_HSP"/>
</dbReference>
<evidence type="ECO:0000256" key="3">
    <source>
        <dbReference type="ARBA" id="ARBA00023016"/>
    </source>
</evidence>
<dbReference type="AlphaFoldDB" id="A0A834GXW5"/>